<evidence type="ECO:0000256" key="1">
    <source>
        <dbReference type="SAM" id="MobiDB-lite"/>
    </source>
</evidence>
<evidence type="ECO:0000313" key="2">
    <source>
        <dbReference type="EMBL" id="MDN0088760.1"/>
    </source>
</evidence>
<proteinExistence type="predicted"/>
<sequence>MIPVINQTAVFIRPASLSSSSVNPNDFAPPAGEIKSTLDQHIKGKQVLVFSGFSGMGYDDVKAFKTSLESTLREASLNHGNHNVVVVAGATSVGIGEVYSLAKKFEIKTLGIVSEKAKGGGEIASGCDDVVYVPDKQGSWQVLYDIDKAKGLTGSYMTYVASKASPASGGEFFAFGGGDVTVSELKEAKKLGITTRVYPDFQPNQDKVKERQGNKPGSDMTPVKTYLTQTLE</sequence>
<evidence type="ECO:0000313" key="3">
    <source>
        <dbReference type="Proteomes" id="UP001167864"/>
    </source>
</evidence>
<protein>
    <submittedName>
        <fullName evidence="2">Uncharacterized protein</fullName>
    </submittedName>
</protein>
<reference evidence="2" key="1">
    <citation type="submission" date="2023-06" db="EMBL/GenBank/DDBJ databases">
        <authorList>
            <person name="Polev D.E."/>
            <person name="Saitova A.T."/>
            <person name="Bogumilchik E.A."/>
            <person name="Kokorina G.I."/>
            <person name="Voskresenskaia E.A."/>
        </authorList>
    </citation>
    <scope>NUCLEOTIDE SEQUENCE</scope>
    <source>
        <strain evidence="2">2145 StPb PI</strain>
    </source>
</reference>
<comment type="caution">
    <text evidence="2">The sequence shown here is derived from an EMBL/GenBank/DDBJ whole genome shotgun (WGS) entry which is preliminary data.</text>
</comment>
<organism evidence="2 3">
    <name type="scientific">Yersinia nurmii</name>
    <dbReference type="NCBI Taxonomy" id="685706"/>
    <lineage>
        <taxon>Bacteria</taxon>
        <taxon>Pseudomonadati</taxon>
        <taxon>Pseudomonadota</taxon>
        <taxon>Gammaproteobacteria</taxon>
        <taxon>Enterobacterales</taxon>
        <taxon>Yersiniaceae</taxon>
        <taxon>Yersinia</taxon>
    </lineage>
</organism>
<accession>A0AAW7K9Y8</accession>
<dbReference type="RefSeq" id="WP_289818220.1">
    <property type="nucleotide sequence ID" value="NZ_JAUEHU010000016.1"/>
</dbReference>
<dbReference type="AlphaFoldDB" id="A0AAW7K9Y8"/>
<gene>
    <name evidence="2" type="ORF">QVN42_15495</name>
</gene>
<dbReference type="Proteomes" id="UP001167864">
    <property type="component" value="Unassembled WGS sequence"/>
</dbReference>
<dbReference type="EMBL" id="JAUEHU010000016">
    <property type="protein sequence ID" value="MDN0088760.1"/>
    <property type="molecule type" value="Genomic_DNA"/>
</dbReference>
<feature type="region of interest" description="Disordered" evidence="1">
    <location>
        <begin position="202"/>
        <end position="232"/>
    </location>
</feature>
<name>A0AAW7K9Y8_9GAMM</name>